<organism evidence="2 3">
    <name type="scientific">Crenothrix polyspora</name>
    <dbReference type="NCBI Taxonomy" id="360316"/>
    <lineage>
        <taxon>Bacteria</taxon>
        <taxon>Pseudomonadati</taxon>
        <taxon>Pseudomonadota</taxon>
        <taxon>Gammaproteobacteria</taxon>
        <taxon>Methylococcales</taxon>
        <taxon>Crenotrichaceae</taxon>
        <taxon>Crenothrix</taxon>
    </lineage>
</organism>
<dbReference type="EMBL" id="FUKJ01000368">
    <property type="protein sequence ID" value="SJM94834.1"/>
    <property type="molecule type" value="Genomic_DNA"/>
</dbReference>
<dbReference type="Proteomes" id="UP000195442">
    <property type="component" value="Unassembled WGS sequence"/>
</dbReference>
<evidence type="ECO:0000313" key="3">
    <source>
        <dbReference type="Proteomes" id="UP000195442"/>
    </source>
</evidence>
<evidence type="ECO:0000313" key="2">
    <source>
        <dbReference type="EMBL" id="SJM94834.1"/>
    </source>
</evidence>
<proteinExistence type="predicted"/>
<dbReference type="OrthoDB" id="7062028at2"/>
<protein>
    <submittedName>
        <fullName evidence="2">Uncharacterized protein</fullName>
    </submittedName>
</protein>
<accession>A0A1R4HF31</accession>
<gene>
    <name evidence="2" type="ORF">CRENPOLYSF2_430009</name>
</gene>
<keyword evidence="1" id="KW-0732">Signal</keyword>
<name>A0A1R4HF31_9GAMM</name>
<reference evidence="3" key="1">
    <citation type="submission" date="2017-02" db="EMBL/GenBank/DDBJ databases">
        <authorList>
            <person name="Daims H."/>
        </authorList>
    </citation>
    <scope>NUCLEOTIDE SEQUENCE [LARGE SCALE GENOMIC DNA]</scope>
</reference>
<dbReference type="AlphaFoldDB" id="A0A1R4HF31"/>
<feature type="chain" id="PRO_5010294527" evidence="1">
    <location>
        <begin position="23"/>
        <end position="119"/>
    </location>
</feature>
<evidence type="ECO:0000256" key="1">
    <source>
        <dbReference type="SAM" id="SignalP"/>
    </source>
</evidence>
<feature type="signal peptide" evidence="1">
    <location>
        <begin position="1"/>
        <end position="22"/>
    </location>
</feature>
<sequence length="119" mass="13122">MNLIRLGIVFFLTCFWVANSHAAGSPVNEDFSLVIELSDNMIAMAKNGNKEGFLEVADAALKFSEVLRRDNSMAIDRFRPKLRAAKKAGRSGDFDKAVVFLEEAKVLMKPTPAKWDGGS</sequence>
<dbReference type="RefSeq" id="WP_087147957.1">
    <property type="nucleotide sequence ID" value="NZ_FUKJ01000368.1"/>
</dbReference>
<keyword evidence="3" id="KW-1185">Reference proteome</keyword>